<dbReference type="GO" id="GO:0008270">
    <property type="term" value="F:zinc ion binding"/>
    <property type="evidence" value="ECO:0007669"/>
    <property type="project" value="InterPro"/>
</dbReference>
<dbReference type="InterPro" id="IPR036864">
    <property type="entry name" value="Zn2-C6_fun-type_DNA-bd_sf"/>
</dbReference>
<gene>
    <name evidence="4" type="ORF">OOU_Y34scaffold00666g222</name>
</gene>
<sequence>MPASKTHGSGKTEANGGSASQQNSGSQKVSKPPRKRRPGAWGTSKVRTGCQTCNCTPLSALANRIRTRHKKCDEGRPACEQCLTAGWDCDFLQQPQQQQQQYYTYPQQDPSRTQVEAETIMSPTDPFSTRDGRQLLWDHDEM</sequence>
<dbReference type="Proteomes" id="UP000011086">
    <property type="component" value="Unassembled WGS sequence"/>
</dbReference>
<evidence type="ECO:0000313" key="4">
    <source>
        <dbReference type="EMBL" id="ELQ36361.1"/>
    </source>
</evidence>
<evidence type="ECO:0000256" key="2">
    <source>
        <dbReference type="SAM" id="MobiDB-lite"/>
    </source>
</evidence>
<name>A0AA97PIX6_PYRO3</name>
<dbReference type="Pfam" id="PF00172">
    <property type="entry name" value="Zn_clus"/>
    <property type="match status" value="1"/>
</dbReference>
<dbReference type="SUPFAM" id="SSF57701">
    <property type="entry name" value="Zn2/Cys6 DNA-binding domain"/>
    <property type="match status" value="1"/>
</dbReference>
<feature type="region of interest" description="Disordered" evidence="2">
    <location>
        <begin position="1"/>
        <end position="46"/>
    </location>
</feature>
<organism evidence="4">
    <name type="scientific">Pyricularia oryzae (strain Y34)</name>
    <name type="common">Rice blast fungus</name>
    <name type="synonym">Magnaporthe oryzae</name>
    <dbReference type="NCBI Taxonomy" id="1143189"/>
    <lineage>
        <taxon>Eukaryota</taxon>
        <taxon>Fungi</taxon>
        <taxon>Dikarya</taxon>
        <taxon>Ascomycota</taxon>
        <taxon>Pezizomycotina</taxon>
        <taxon>Sordariomycetes</taxon>
        <taxon>Sordariomycetidae</taxon>
        <taxon>Magnaporthales</taxon>
        <taxon>Pyriculariaceae</taxon>
        <taxon>Pyricularia</taxon>
    </lineage>
</organism>
<accession>A0AA97PIX6</accession>
<dbReference type="Gene3D" id="4.10.240.10">
    <property type="entry name" value="Zn(2)-C6 fungal-type DNA-binding domain"/>
    <property type="match status" value="1"/>
</dbReference>
<keyword evidence="1" id="KW-0539">Nucleus</keyword>
<evidence type="ECO:0000256" key="1">
    <source>
        <dbReference type="ARBA" id="ARBA00023242"/>
    </source>
</evidence>
<proteinExistence type="predicted"/>
<dbReference type="EMBL" id="JH793700">
    <property type="protein sequence ID" value="ELQ36361.1"/>
    <property type="molecule type" value="Genomic_DNA"/>
</dbReference>
<feature type="domain" description="Zn(2)-C6 fungal-type" evidence="3">
    <location>
        <begin position="44"/>
        <end position="100"/>
    </location>
</feature>
<dbReference type="InterPro" id="IPR001138">
    <property type="entry name" value="Zn2Cys6_DnaBD"/>
</dbReference>
<dbReference type="SMART" id="SM00066">
    <property type="entry name" value="GAL4"/>
    <property type="match status" value="1"/>
</dbReference>
<feature type="compositionally biased region" description="Low complexity" evidence="2">
    <location>
        <begin position="14"/>
        <end position="27"/>
    </location>
</feature>
<evidence type="ECO:0000259" key="3">
    <source>
        <dbReference type="SMART" id="SM00066"/>
    </source>
</evidence>
<dbReference type="GO" id="GO:0000981">
    <property type="term" value="F:DNA-binding transcription factor activity, RNA polymerase II-specific"/>
    <property type="evidence" value="ECO:0007669"/>
    <property type="project" value="InterPro"/>
</dbReference>
<dbReference type="AlphaFoldDB" id="A0AA97PIX6"/>
<dbReference type="CDD" id="cd00067">
    <property type="entry name" value="GAL4"/>
    <property type="match status" value="1"/>
</dbReference>
<reference evidence="4" key="1">
    <citation type="journal article" date="2012" name="PLoS Genet.">
        <title>Comparative analysis of the genomes of two field isolates of the rice blast fungus Magnaporthe oryzae.</title>
        <authorList>
            <person name="Xue M."/>
            <person name="Yang J."/>
            <person name="Li Z."/>
            <person name="Hu S."/>
            <person name="Yao N."/>
            <person name="Dean R.A."/>
            <person name="Zhao W."/>
            <person name="Shen M."/>
            <person name="Zhang H."/>
            <person name="Li C."/>
            <person name="Liu L."/>
            <person name="Cao L."/>
            <person name="Xu X."/>
            <person name="Xing Y."/>
            <person name="Hsiang T."/>
            <person name="Zhang Z."/>
            <person name="Xu J.R."/>
            <person name="Peng Y.L."/>
        </authorList>
    </citation>
    <scope>NUCLEOTIDE SEQUENCE</scope>
    <source>
        <strain evidence="4">Y34</strain>
    </source>
</reference>
<protein>
    <recommendedName>
        <fullName evidence="3">Zn(2)-C6 fungal-type domain-containing protein</fullName>
    </recommendedName>
</protein>